<comment type="subcellular location">
    <subcellularLocation>
        <location evidence="1">Cell envelope</location>
    </subcellularLocation>
</comment>
<feature type="domain" description="p-hydroxybenzoic acid efflux pump subunit AaeA-like beta-barrel" evidence="6">
    <location>
        <begin position="274"/>
        <end position="362"/>
    </location>
</feature>
<organism evidence="7 8">
    <name type="scientific">Loktanella atrilutea</name>
    <dbReference type="NCBI Taxonomy" id="366533"/>
    <lineage>
        <taxon>Bacteria</taxon>
        <taxon>Pseudomonadati</taxon>
        <taxon>Pseudomonadota</taxon>
        <taxon>Alphaproteobacteria</taxon>
        <taxon>Rhodobacterales</taxon>
        <taxon>Roseobacteraceae</taxon>
        <taxon>Loktanella</taxon>
    </lineage>
</organism>
<evidence type="ECO:0000256" key="3">
    <source>
        <dbReference type="SAM" id="MobiDB-lite"/>
    </source>
</evidence>
<dbReference type="PANTHER" id="PTHR30386:SF19">
    <property type="entry name" value="MULTIDRUG EXPORT PROTEIN EMRA-RELATED"/>
    <property type="match status" value="1"/>
</dbReference>
<dbReference type="AlphaFoldDB" id="A0A1M5C461"/>
<dbReference type="Gene3D" id="2.40.50.100">
    <property type="match status" value="1"/>
</dbReference>
<evidence type="ECO:0000313" key="7">
    <source>
        <dbReference type="EMBL" id="SHF49529.1"/>
    </source>
</evidence>
<evidence type="ECO:0000259" key="5">
    <source>
        <dbReference type="Pfam" id="PF25917"/>
    </source>
</evidence>
<dbReference type="GO" id="GO:0030313">
    <property type="term" value="C:cell envelope"/>
    <property type="evidence" value="ECO:0007669"/>
    <property type="project" value="UniProtKB-SubCell"/>
</dbReference>
<sequence length="373" mass="38946">MSAATNRIKPVPTPAQDATITTVDGQQSPPAEKPGRKGGRRLLMLALPLLLVLAAGGYWLIGGRYITTDNAYVHQPMVAISSDVPGRIVAVDVVENEHIPVGASLFAIDPEPYQIALDQANAALASARQSVGQLRAAYQTARAQLDAARSIMEIKQRELERQQSLADRGLSTPAALDEASVAAQSAENSVQVAQSQLDAAAAGLGGDPDIDTDATPAVRAALASRDAAARNLDNTRITAQVPGIVAQIGSLNVGNHVAAGGQIATLVQSDNTWIDANFKETQLGGIVVGQPVTVEVDAYPDAELHGKVESIGSATGSQFSLIPTQNATGNWVKVVQRLSVRVSLDDTGDVPLRNGMSATVSVDTGHSHLDDLR</sequence>
<feature type="compositionally biased region" description="Polar residues" evidence="3">
    <location>
        <begin position="16"/>
        <end position="29"/>
    </location>
</feature>
<evidence type="ECO:0000256" key="1">
    <source>
        <dbReference type="ARBA" id="ARBA00004196"/>
    </source>
</evidence>
<dbReference type="GO" id="GO:0055085">
    <property type="term" value="P:transmembrane transport"/>
    <property type="evidence" value="ECO:0007669"/>
    <property type="project" value="InterPro"/>
</dbReference>
<feature type="domain" description="Multidrug resistance protein MdtA-like barrel-sandwich hybrid" evidence="5">
    <location>
        <begin position="78"/>
        <end position="267"/>
    </location>
</feature>
<dbReference type="PANTHER" id="PTHR30386">
    <property type="entry name" value="MEMBRANE FUSION SUBUNIT OF EMRAB-TOLC MULTIDRUG EFFLUX PUMP"/>
    <property type="match status" value="1"/>
</dbReference>
<feature type="transmembrane region" description="Helical" evidence="4">
    <location>
        <begin position="42"/>
        <end position="61"/>
    </location>
</feature>
<dbReference type="InterPro" id="IPR050739">
    <property type="entry name" value="MFP"/>
</dbReference>
<dbReference type="STRING" id="366533.SAMN05444339_1072"/>
<keyword evidence="2" id="KW-0175">Coiled coil</keyword>
<evidence type="ECO:0000256" key="2">
    <source>
        <dbReference type="SAM" id="Coils"/>
    </source>
</evidence>
<dbReference type="SUPFAM" id="SSF111369">
    <property type="entry name" value="HlyD-like secretion proteins"/>
    <property type="match status" value="2"/>
</dbReference>
<name>A0A1M5C461_LOKAT</name>
<evidence type="ECO:0000259" key="6">
    <source>
        <dbReference type="Pfam" id="PF25963"/>
    </source>
</evidence>
<dbReference type="Pfam" id="PF25917">
    <property type="entry name" value="BSH_RND"/>
    <property type="match status" value="1"/>
</dbReference>
<proteinExistence type="predicted"/>
<dbReference type="InterPro" id="IPR058625">
    <property type="entry name" value="MdtA-like_BSH"/>
</dbReference>
<dbReference type="EMBL" id="FQUE01000007">
    <property type="protein sequence ID" value="SHF49529.1"/>
    <property type="molecule type" value="Genomic_DNA"/>
</dbReference>
<dbReference type="Pfam" id="PF25963">
    <property type="entry name" value="Beta-barrel_AAEA"/>
    <property type="match status" value="1"/>
</dbReference>
<dbReference type="RefSeq" id="WP_072857883.1">
    <property type="nucleotide sequence ID" value="NZ_FQUE01000007.1"/>
</dbReference>
<dbReference type="InterPro" id="IPR058634">
    <property type="entry name" value="AaeA-lik-b-barrel"/>
</dbReference>
<feature type="coiled-coil region" evidence="2">
    <location>
        <begin position="117"/>
        <end position="196"/>
    </location>
</feature>
<gene>
    <name evidence="7" type="ORF">SAMN05444339_1072</name>
</gene>
<dbReference type="Proteomes" id="UP000183987">
    <property type="component" value="Unassembled WGS sequence"/>
</dbReference>
<evidence type="ECO:0000256" key="4">
    <source>
        <dbReference type="SAM" id="Phobius"/>
    </source>
</evidence>
<evidence type="ECO:0000313" key="8">
    <source>
        <dbReference type="Proteomes" id="UP000183987"/>
    </source>
</evidence>
<feature type="region of interest" description="Disordered" evidence="3">
    <location>
        <begin position="1"/>
        <end position="37"/>
    </location>
</feature>
<keyword evidence="4" id="KW-0812">Transmembrane</keyword>
<reference evidence="8" key="1">
    <citation type="submission" date="2016-11" db="EMBL/GenBank/DDBJ databases">
        <authorList>
            <person name="Varghese N."/>
            <person name="Submissions S."/>
        </authorList>
    </citation>
    <scope>NUCLEOTIDE SEQUENCE [LARGE SCALE GENOMIC DNA]</scope>
    <source>
        <strain evidence="8">DSM 29326</strain>
    </source>
</reference>
<keyword evidence="4" id="KW-1133">Transmembrane helix</keyword>
<dbReference type="Gene3D" id="2.40.30.170">
    <property type="match status" value="1"/>
</dbReference>
<keyword evidence="4" id="KW-0472">Membrane</keyword>
<dbReference type="Gene3D" id="1.10.287.470">
    <property type="entry name" value="Helix hairpin bin"/>
    <property type="match status" value="1"/>
</dbReference>
<protein>
    <submittedName>
        <fullName evidence="7">Membrane fusion protein, multidrug efflux system</fullName>
    </submittedName>
</protein>
<dbReference type="OrthoDB" id="9811754at2"/>
<accession>A0A1M5C461</accession>
<keyword evidence="8" id="KW-1185">Reference proteome</keyword>